<dbReference type="Proteomes" id="UP000637720">
    <property type="component" value="Unassembled WGS sequence"/>
</dbReference>
<evidence type="ECO:0000259" key="1">
    <source>
        <dbReference type="Pfam" id="PF01814"/>
    </source>
</evidence>
<dbReference type="CDD" id="cd12108">
    <property type="entry name" value="Hr-like"/>
    <property type="match status" value="1"/>
</dbReference>
<dbReference type="GO" id="GO:0005886">
    <property type="term" value="C:plasma membrane"/>
    <property type="evidence" value="ECO:0007669"/>
    <property type="project" value="TreeGrafter"/>
</dbReference>
<proteinExistence type="predicted"/>
<dbReference type="RefSeq" id="WP_229725709.1">
    <property type="nucleotide sequence ID" value="NZ_BMOF01000015.1"/>
</dbReference>
<keyword evidence="3" id="KW-1185">Reference proteome</keyword>
<name>A0A8J3BD61_9BACI</name>
<dbReference type="Gene3D" id="1.20.120.520">
    <property type="entry name" value="nmb1532 protein domain like"/>
    <property type="match status" value="1"/>
</dbReference>
<reference evidence="2" key="1">
    <citation type="journal article" date="2014" name="Int. J. Syst. Evol. Microbiol.">
        <title>Complete genome sequence of Corynebacterium casei LMG S-19264T (=DSM 44701T), isolated from a smear-ripened cheese.</title>
        <authorList>
            <consortium name="US DOE Joint Genome Institute (JGI-PGF)"/>
            <person name="Walter F."/>
            <person name="Albersmeier A."/>
            <person name="Kalinowski J."/>
            <person name="Ruckert C."/>
        </authorList>
    </citation>
    <scope>NUCLEOTIDE SEQUENCE</scope>
    <source>
        <strain evidence="2">JCM 14719</strain>
    </source>
</reference>
<dbReference type="InterPro" id="IPR012312">
    <property type="entry name" value="Hemerythrin-like"/>
</dbReference>
<protein>
    <recommendedName>
        <fullName evidence="1">Hemerythrin-like domain-containing protein</fullName>
    </recommendedName>
</protein>
<dbReference type="AlphaFoldDB" id="A0A8J3BD61"/>
<dbReference type="Pfam" id="PF01814">
    <property type="entry name" value="Hemerythrin"/>
    <property type="match status" value="1"/>
</dbReference>
<dbReference type="PANTHER" id="PTHR39966:SF1">
    <property type="entry name" value="HEMERYTHRIN-LIKE DOMAIN-CONTAINING PROTEIN"/>
    <property type="match status" value="1"/>
</dbReference>
<dbReference type="EMBL" id="BMOF01000015">
    <property type="protein sequence ID" value="GGJ98283.1"/>
    <property type="molecule type" value="Genomic_DNA"/>
</dbReference>
<dbReference type="PANTHER" id="PTHR39966">
    <property type="entry name" value="BLL2471 PROTEIN-RELATED"/>
    <property type="match status" value="1"/>
</dbReference>
<organism evidence="2 3">
    <name type="scientific">Calditerricola satsumensis</name>
    <dbReference type="NCBI Taxonomy" id="373054"/>
    <lineage>
        <taxon>Bacteria</taxon>
        <taxon>Bacillati</taxon>
        <taxon>Bacillota</taxon>
        <taxon>Bacilli</taxon>
        <taxon>Bacillales</taxon>
        <taxon>Bacillaceae</taxon>
        <taxon>Calditerricola</taxon>
    </lineage>
</organism>
<reference evidence="2" key="2">
    <citation type="submission" date="2020-09" db="EMBL/GenBank/DDBJ databases">
        <authorList>
            <person name="Sun Q."/>
            <person name="Ohkuma M."/>
        </authorList>
    </citation>
    <scope>NUCLEOTIDE SEQUENCE</scope>
    <source>
        <strain evidence="2">JCM 14719</strain>
    </source>
</reference>
<gene>
    <name evidence="2" type="ORF">GCM10007043_10260</name>
</gene>
<feature type="domain" description="Hemerythrin-like" evidence="1">
    <location>
        <begin position="24"/>
        <end position="163"/>
    </location>
</feature>
<sequence>METMPFGCGMMGMTGGPLTLCEGLQRLKDEHPPLRKQMEELFKEAQAIGDDAGVEDWEAPLRALEEKVKIFVAELDPHSKREEDVLFPLMAKHIGREMGPIAVMEYEHEQAKTRLTGFLATMASLTGPIKADTARRIAGEVAEAVQILFDHFMKEENVLFPMAERILSDAEKEELLAGVKATG</sequence>
<accession>A0A8J3BD61</accession>
<evidence type="ECO:0000313" key="2">
    <source>
        <dbReference type="EMBL" id="GGJ98283.1"/>
    </source>
</evidence>
<comment type="caution">
    <text evidence="2">The sequence shown here is derived from an EMBL/GenBank/DDBJ whole genome shotgun (WGS) entry which is preliminary data.</text>
</comment>
<evidence type="ECO:0000313" key="3">
    <source>
        <dbReference type="Proteomes" id="UP000637720"/>
    </source>
</evidence>